<evidence type="ECO:0000259" key="3">
    <source>
        <dbReference type="Pfam" id="PF00535"/>
    </source>
</evidence>
<accession>A0ABP1XUF0</accession>
<keyword evidence="5" id="KW-1185">Reference proteome</keyword>
<dbReference type="SUPFAM" id="SSF53448">
    <property type="entry name" value="Nucleotide-diphospho-sugar transferases"/>
    <property type="match status" value="1"/>
</dbReference>
<dbReference type="InterPro" id="IPR029044">
    <property type="entry name" value="Nucleotide-diphossugar_trans"/>
</dbReference>
<dbReference type="RefSeq" id="WP_057545396.1">
    <property type="nucleotide sequence ID" value="NZ_CDNJ01000014.1"/>
</dbReference>
<gene>
    <name evidence="4" type="ORF">ATCC9714_28131</name>
</gene>
<dbReference type="Proteomes" id="UP000032811">
    <property type="component" value="Chromosome 1"/>
</dbReference>
<keyword evidence="2 4" id="KW-0808">Transferase</keyword>
<organism evidence="4 5">
    <name type="scientific">Paraclostridium sordellii</name>
    <name type="common">Clostridium sordellii</name>
    <dbReference type="NCBI Taxonomy" id="1505"/>
    <lineage>
        <taxon>Bacteria</taxon>
        <taxon>Bacillati</taxon>
        <taxon>Bacillota</taxon>
        <taxon>Clostridia</taxon>
        <taxon>Peptostreptococcales</taxon>
        <taxon>Peptostreptococcaceae</taxon>
        <taxon>Paraclostridium</taxon>
    </lineage>
</organism>
<dbReference type="GeneID" id="97538636"/>
<feature type="domain" description="Glycosyltransferase 2-like" evidence="3">
    <location>
        <begin position="7"/>
        <end position="168"/>
    </location>
</feature>
<dbReference type="PANTHER" id="PTHR22916">
    <property type="entry name" value="GLYCOSYLTRANSFERASE"/>
    <property type="match status" value="1"/>
</dbReference>
<sequence>MKNIKISIIVPVYNVKPYLNKCMDTLVNQTLNEIEIIVVNDGSTDGSIDIIKKYKEKYPNKIVVIDKENEGVGEARNSGIKIAKGEYLGFVDSDDYIETNMFEVLYKNAKDKNSDIAICQFKNVDENYNLLDTENIYLKPNIKTSEDLDQLIKINPAPWNKIYKKELFIKNDVYFTKYWFEDLEAITKVLLSSERISFVDQKLYCYLYRRSTSSSNIIKKDKIYDIFNIFDSIILYLKNKNKYNLYKEVIEFYFIKHITSYLIQIKSLDNEDYNNVSNKVKNYLNTNFKDWKNNKYLSQLWIDKNKTGKIVTKIQLTFYKIGMISQFKTLFNMLKK</sequence>
<dbReference type="Gene3D" id="3.90.550.10">
    <property type="entry name" value="Spore Coat Polysaccharide Biosynthesis Protein SpsA, Chain A"/>
    <property type="match status" value="1"/>
</dbReference>
<proteinExistence type="predicted"/>
<dbReference type="GO" id="GO:0016740">
    <property type="term" value="F:transferase activity"/>
    <property type="evidence" value="ECO:0007669"/>
    <property type="project" value="UniProtKB-KW"/>
</dbReference>
<dbReference type="EMBL" id="LN679998">
    <property type="protein sequence ID" value="CEJ74925.1"/>
    <property type="molecule type" value="Genomic_DNA"/>
</dbReference>
<keyword evidence="1" id="KW-0328">Glycosyltransferase</keyword>
<dbReference type="InterPro" id="IPR001173">
    <property type="entry name" value="Glyco_trans_2-like"/>
</dbReference>
<protein>
    <submittedName>
        <fullName evidence="4">Glycosyl transferase</fullName>
    </submittedName>
</protein>
<evidence type="ECO:0000313" key="4">
    <source>
        <dbReference type="EMBL" id="CEJ74925.1"/>
    </source>
</evidence>
<dbReference type="CDD" id="cd00761">
    <property type="entry name" value="Glyco_tranf_GTA_type"/>
    <property type="match status" value="1"/>
</dbReference>
<evidence type="ECO:0000313" key="5">
    <source>
        <dbReference type="Proteomes" id="UP000032811"/>
    </source>
</evidence>
<dbReference type="Pfam" id="PF00535">
    <property type="entry name" value="Glycos_transf_2"/>
    <property type="match status" value="1"/>
</dbReference>
<name>A0ABP1XUF0_PARSO</name>
<dbReference type="PANTHER" id="PTHR22916:SF51">
    <property type="entry name" value="GLYCOSYLTRANSFERASE EPSH-RELATED"/>
    <property type="match status" value="1"/>
</dbReference>
<evidence type="ECO:0000256" key="2">
    <source>
        <dbReference type="ARBA" id="ARBA00022679"/>
    </source>
</evidence>
<evidence type="ECO:0000256" key="1">
    <source>
        <dbReference type="ARBA" id="ARBA00022676"/>
    </source>
</evidence>
<reference evidence="4 5" key="1">
    <citation type="submission" date="2014-11" db="EMBL/GenBank/DDBJ databases">
        <authorList>
            <person name="Aslett M.A."/>
            <person name="De Silva N."/>
        </authorList>
    </citation>
    <scope>NUCLEOTIDE SEQUENCE [LARGE SCALE GENOMIC DNA]</scope>
    <source>
        <strain evidence="4 5">ATCC9714</strain>
    </source>
</reference>